<comment type="caution">
    <text evidence="9">The sequence shown here is derived from an EMBL/GenBank/DDBJ whole genome shotgun (WGS) entry which is preliminary data.</text>
</comment>
<dbReference type="RefSeq" id="WP_155435832.1">
    <property type="nucleotide sequence ID" value="NZ_JBHLXK010000006.1"/>
</dbReference>
<evidence type="ECO:0000256" key="4">
    <source>
        <dbReference type="ARBA" id="ARBA00023295"/>
    </source>
</evidence>
<keyword evidence="4" id="KW-0326">Glycosidase</keyword>
<dbReference type="InterPro" id="IPR014756">
    <property type="entry name" value="Ig_E-set"/>
</dbReference>
<evidence type="ECO:0000313" key="9">
    <source>
        <dbReference type="EMBL" id="MTW34452.1"/>
    </source>
</evidence>
<dbReference type="Pfam" id="PF00759">
    <property type="entry name" value="Glyco_hydro_9"/>
    <property type="match status" value="1"/>
</dbReference>
<keyword evidence="5" id="KW-0624">Polysaccharide degradation</keyword>
<keyword evidence="3" id="KW-0119">Carbohydrate metabolism</keyword>
<evidence type="ECO:0000259" key="7">
    <source>
        <dbReference type="Pfam" id="PF00759"/>
    </source>
</evidence>
<dbReference type="Gene3D" id="2.60.40.10">
    <property type="entry name" value="Immunoglobulins"/>
    <property type="match status" value="1"/>
</dbReference>
<dbReference type="CDD" id="cd02850">
    <property type="entry name" value="E_set_Cellulase_N"/>
    <property type="match status" value="1"/>
</dbReference>
<name>A0ABW9SUK8_9BURK</name>
<dbReference type="Gene3D" id="1.50.10.10">
    <property type="match status" value="1"/>
</dbReference>
<dbReference type="InterPro" id="IPR004197">
    <property type="entry name" value="Cellulase_Ig-like"/>
</dbReference>
<dbReference type="Pfam" id="PF02927">
    <property type="entry name" value="CelD_N"/>
    <property type="match status" value="1"/>
</dbReference>
<organism evidence="9 10">
    <name type="scientific">Pseudoduganella danionis</name>
    <dbReference type="NCBI Taxonomy" id="1890295"/>
    <lineage>
        <taxon>Bacteria</taxon>
        <taxon>Pseudomonadati</taxon>
        <taxon>Pseudomonadota</taxon>
        <taxon>Betaproteobacteria</taxon>
        <taxon>Burkholderiales</taxon>
        <taxon>Oxalobacteraceae</taxon>
        <taxon>Telluria group</taxon>
        <taxon>Pseudoduganella</taxon>
    </lineage>
</organism>
<feature type="domain" description="Glycoside hydrolase family 9" evidence="7">
    <location>
        <begin position="159"/>
        <end position="558"/>
    </location>
</feature>
<dbReference type="PANTHER" id="PTHR22298">
    <property type="entry name" value="ENDO-1,4-BETA-GLUCANASE"/>
    <property type="match status" value="1"/>
</dbReference>
<feature type="signal peptide" evidence="6">
    <location>
        <begin position="1"/>
        <end position="28"/>
    </location>
</feature>
<evidence type="ECO:0000256" key="5">
    <source>
        <dbReference type="ARBA" id="ARBA00023326"/>
    </source>
</evidence>
<keyword evidence="10" id="KW-1185">Reference proteome</keyword>
<evidence type="ECO:0000256" key="2">
    <source>
        <dbReference type="ARBA" id="ARBA00022801"/>
    </source>
</evidence>
<evidence type="ECO:0000259" key="8">
    <source>
        <dbReference type="Pfam" id="PF02927"/>
    </source>
</evidence>
<dbReference type="Proteomes" id="UP000735592">
    <property type="component" value="Unassembled WGS sequence"/>
</dbReference>
<dbReference type="InterPro" id="IPR008928">
    <property type="entry name" value="6-hairpin_glycosidase_sf"/>
</dbReference>
<accession>A0ABW9SUK8</accession>
<dbReference type="SUPFAM" id="SSF48208">
    <property type="entry name" value="Six-hairpin glycosidases"/>
    <property type="match status" value="1"/>
</dbReference>
<feature type="domain" description="Cellulase Ig-like" evidence="8">
    <location>
        <begin position="47"/>
        <end position="124"/>
    </location>
</feature>
<protein>
    <submittedName>
        <fullName evidence="9">Glycosyl hydrolase</fullName>
    </submittedName>
</protein>
<dbReference type="InterPro" id="IPR012341">
    <property type="entry name" value="6hp_glycosidase-like_sf"/>
</dbReference>
<sequence length="632" mass="69088">MRRTPLVRLLPLILLVAGSTFASGRASAASTPEASAILPISATAPLSVQINQVALDSRGPKIALVEARSALTQGHYRILRNAQQVGSGPLQALPAFSDWGTGLHYFAVDFSRHTEAGDYQIEVELDGQLATTPAVPVSDNALFTRTATQLLDYFRKSRNTSAADHRIRIFGTQRFVDVWGGWNDAGGDNGKYLSHLSYAHFFNPQQASLATWVLASTADQAPELYRQAGLETAVREEAFWGADYLHRILDRQGYFYLTVFDKWGTDNAERVVTGFEGIDGVYTKNYKSSFRAGGGMAIAALARAALLARHTGQHGQYTAASYLADAERAFAHLQKHNRDYCSDGEENIIDDYTALMAAVELHHATRQPRYLAAARLRAASLSARLKPGGYFTSDQADRPFYHGVEAGLPIISLAYYQAIETDAGLRAQAQLTIATALEQQLALNREVANPYNYARQIFRTFEQGKLSGELQRGFFMPHVNETGYWWQGESARLSSLSTAALLGGRISHADAAGPYGVHQDLAEFAQNQVDWTLGRNPYGMTMLYGYGQRNPPHAESAGTMLVGGISNGITGAQDSPTGAGIEFSPGPDENQWRWVEQWLPHSAWMLFNATAMAPAPKPSHEPARTASPSPSR</sequence>
<dbReference type="InterPro" id="IPR001701">
    <property type="entry name" value="Glyco_hydro_9"/>
</dbReference>
<evidence type="ECO:0000256" key="1">
    <source>
        <dbReference type="ARBA" id="ARBA00007072"/>
    </source>
</evidence>
<keyword evidence="6" id="KW-0732">Signal</keyword>
<feature type="chain" id="PRO_5047385865" evidence="6">
    <location>
        <begin position="29"/>
        <end position="632"/>
    </location>
</feature>
<proteinExistence type="inferred from homology"/>
<comment type="similarity">
    <text evidence="1">Belongs to the glycosyl hydrolase 9 (cellulase E) family.</text>
</comment>
<keyword evidence="2 9" id="KW-0378">Hydrolase</keyword>
<dbReference type="EMBL" id="WNKW01000005">
    <property type="protein sequence ID" value="MTW34452.1"/>
    <property type="molecule type" value="Genomic_DNA"/>
</dbReference>
<evidence type="ECO:0000256" key="6">
    <source>
        <dbReference type="SAM" id="SignalP"/>
    </source>
</evidence>
<reference evidence="9 10" key="1">
    <citation type="submission" date="2019-11" db="EMBL/GenBank/DDBJ databases">
        <title>Type strains purchased from KCTC, JCM and DSMZ.</title>
        <authorList>
            <person name="Lu H."/>
        </authorList>
    </citation>
    <scope>NUCLEOTIDE SEQUENCE [LARGE SCALE GENOMIC DNA]</scope>
    <source>
        <strain evidence="9 10">DSM 103461</strain>
    </source>
</reference>
<gene>
    <name evidence="9" type="ORF">GM655_16720</name>
</gene>
<evidence type="ECO:0000313" key="10">
    <source>
        <dbReference type="Proteomes" id="UP000735592"/>
    </source>
</evidence>
<dbReference type="InterPro" id="IPR013783">
    <property type="entry name" value="Ig-like_fold"/>
</dbReference>
<dbReference type="SUPFAM" id="SSF81296">
    <property type="entry name" value="E set domains"/>
    <property type="match status" value="1"/>
</dbReference>
<dbReference type="GO" id="GO:0016787">
    <property type="term" value="F:hydrolase activity"/>
    <property type="evidence" value="ECO:0007669"/>
    <property type="project" value="UniProtKB-KW"/>
</dbReference>
<evidence type="ECO:0000256" key="3">
    <source>
        <dbReference type="ARBA" id="ARBA00023277"/>
    </source>
</evidence>